<dbReference type="Proteomes" id="UP001295684">
    <property type="component" value="Unassembled WGS sequence"/>
</dbReference>
<keyword evidence="2" id="KW-1185">Reference proteome</keyword>
<accession>A0AAD2D3T2</accession>
<dbReference type="AlphaFoldDB" id="A0AAD2D3T2"/>
<organism evidence="1 2">
    <name type="scientific">Euplotes crassus</name>
    <dbReference type="NCBI Taxonomy" id="5936"/>
    <lineage>
        <taxon>Eukaryota</taxon>
        <taxon>Sar</taxon>
        <taxon>Alveolata</taxon>
        <taxon>Ciliophora</taxon>
        <taxon>Intramacronucleata</taxon>
        <taxon>Spirotrichea</taxon>
        <taxon>Hypotrichia</taxon>
        <taxon>Euplotida</taxon>
        <taxon>Euplotidae</taxon>
        <taxon>Moneuplotes</taxon>
    </lineage>
</organism>
<reference evidence="1" key="1">
    <citation type="submission" date="2023-07" db="EMBL/GenBank/DDBJ databases">
        <authorList>
            <consortium name="AG Swart"/>
            <person name="Singh M."/>
            <person name="Singh A."/>
            <person name="Seah K."/>
            <person name="Emmerich C."/>
        </authorList>
    </citation>
    <scope>NUCLEOTIDE SEQUENCE</scope>
    <source>
        <strain evidence="1">DP1</strain>
    </source>
</reference>
<dbReference type="EMBL" id="CAMPGE010021914">
    <property type="protein sequence ID" value="CAI2380014.1"/>
    <property type="molecule type" value="Genomic_DNA"/>
</dbReference>
<evidence type="ECO:0000313" key="1">
    <source>
        <dbReference type="EMBL" id="CAI2380014.1"/>
    </source>
</evidence>
<evidence type="ECO:0000313" key="2">
    <source>
        <dbReference type="Proteomes" id="UP001295684"/>
    </source>
</evidence>
<name>A0AAD2D3T2_EUPCR</name>
<proteinExistence type="predicted"/>
<sequence>MINNMYLEQLNQTEERLTDLIYAFETTDGRKGNTGNILDTALGLLKVFKIKRTVVTNSFRNMTDIGQDILLNERYQDGGANHYDQKLSSQIFRDYHYNIFDNTEIPILEDDYECTSALKESEAENCKDAHYKLAQTMEESHLCHYKFLAGTKREVCENLKNQTLKYNCTDNNSLCSPVSPEGRYYKGFNVEYLADGKTVKRYSLQNN</sequence>
<gene>
    <name evidence="1" type="ORF">ECRASSUSDP1_LOCUS21438</name>
</gene>
<comment type="caution">
    <text evidence="1">The sequence shown here is derived from an EMBL/GenBank/DDBJ whole genome shotgun (WGS) entry which is preliminary data.</text>
</comment>
<protein>
    <submittedName>
        <fullName evidence="1">Uncharacterized protein</fullName>
    </submittedName>
</protein>